<evidence type="ECO:0000256" key="4">
    <source>
        <dbReference type="ARBA" id="ARBA00023136"/>
    </source>
</evidence>
<feature type="transmembrane region" description="Helical" evidence="5">
    <location>
        <begin position="46"/>
        <end position="64"/>
    </location>
</feature>
<protein>
    <recommendedName>
        <fullName evidence="6">G-protein coupled receptors family 2 profile 2 domain-containing protein</fullName>
    </recommendedName>
</protein>
<dbReference type="GO" id="GO:0004930">
    <property type="term" value="F:G protein-coupled receptor activity"/>
    <property type="evidence" value="ECO:0007669"/>
    <property type="project" value="TreeGrafter"/>
</dbReference>
<dbReference type="SUPFAM" id="SSF81321">
    <property type="entry name" value="Family A G protein-coupled receptor-like"/>
    <property type="match status" value="1"/>
</dbReference>
<dbReference type="Pfam" id="PF05462">
    <property type="entry name" value="Dicty_CAR"/>
    <property type="match status" value="1"/>
</dbReference>
<evidence type="ECO:0000256" key="3">
    <source>
        <dbReference type="ARBA" id="ARBA00022989"/>
    </source>
</evidence>
<feature type="transmembrane region" description="Helical" evidence="5">
    <location>
        <begin position="20"/>
        <end position="39"/>
    </location>
</feature>
<keyword evidence="8" id="KW-1185">Reference proteome</keyword>
<evidence type="ECO:0000313" key="8">
    <source>
        <dbReference type="Proteomes" id="UP001219568"/>
    </source>
</evidence>
<feature type="transmembrane region" description="Helical" evidence="5">
    <location>
        <begin position="92"/>
        <end position="109"/>
    </location>
</feature>
<gene>
    <name evidence="7" type="ORF">N7460_008533</name>
</gene>
<reference evidence="7" key="1">
    <citation type="journal article" date="2023" name="IMA Fungus">
        <title>Comparative genomic study of the Penicillium genus elucidates a diverse pangenome and 15 lateral gene transfer events.</title>
        <authorList>
            <person name="Petersen C."/>
            <person name="Sorensen T."/>
            <person name="Nielsen M.R."/>
            <person name="Sondergaard T.E."/>
            <person name="Sorensen J.L."/>
            <person name="Fitzpatrick D.A."/>
            <person name="Frisvad J.C."/>
            <person name="Nielsen K.L."/>
        </authorList>
    </citation>
    <scope>NUCLEOTIDE SEQUENCE</scope>
    <source>
        <strain evidence="7">IBT 15450</strain>
    </source>
</reference>
<evidence type="ECO:0000256" key="2">
    <source>
        <dbReference type="ARBA" id="ARBA00022692"/>
    </source>
</evidence>
<evidence type="ECO:0000256" key="5">
    <source>
        <dbReference type="SAM" id="Phobius"/>
    </source>
</evidence>
<evidence type="ECO:0000313" key="7">
    <source>
        <dbReference type="EMBL" id="KAJ6034358.1"/>
    </source>
</evidence>
<sequence length="395" mass="43694">MALTDEQLHAISIAERVGGSSSLLGCAFIITTYSASTIFRKPVNRLIFYASFGNAFSAVASLMSRDGVIEGPESALCLAQSFFIQYWMPTDSLWSFCMAINIYLTFYRRHSAEDLKKLEKWYFLLCYGLPLILATALSLIKTTERGRVYGPALIWCSISQQWQFLRLVCFYGPVWVVSIATFAIYAIAGVRIYRKTKALKAAKDIMPTSRTVGITRSVTFNVTAGAAKVLSFEPATPYSTCIESQHSQPGSGLSNQVSKNNAMWSYLRYSFIFFIAMVATWLPSFVNRVYSLVNPSKPNFGLNLTGAFVLSLQGFWNAIIYTSTTFPILKAKWASILKSLKSFSPPRSTRRVTRRESADISLEGAGFDGRSNAGSTSSLAIRPPVETSMAVSSNV</sequence>
<proteinExistence type="predicted"/>
<accession>A0AAD6N5T9</accession>
<keyword evidence="4 5" id="KW-0472">Membrane</keyword>
<name>A0AAD6N5T9_PENCN</name>
<organism evidence="7 8">
    <name type="scientific">Penicillium canescens</name>
    <dbReference type="NCBI Taxonomy" id="5083"/>
    <lineage>
        <taxon>Eukaryota</taxon>
        <taxon>Fungi</taxon>
        <taxon>Dikarya</taxon>
        <taxon>Ascomycota</taxon>
        <taxon>Pezizomycotina</taxon>
        <taxon>Eurotiomycetes</taxon>
        <taxon>Eurotiomycetidae</taxon>
        <taxon>Eurotiales</taxon>
        <taxon>Aspergillaceae</taxon>
        <taxon>Penicillium</taxon>
    </lineage>
</organism>
<dbReference type="GO" id="GO:0007189">
    <property type="term" value="P:adenylate cyclase-activating G protein-coupled receptor signaling pathway"/>
    <property type="evidence" value="ECO:0007669"/>
    <property type="project" value="TreeGrafter"/>
</dbReference>
<dbReference type="EMBL" id="JAQJZL010000010">
    <property type="protein sequence ID" value="KAJ6034358.1"/>
    <property type="molecule type" value="Genomic_DNA"/>
</dbReference>
<comment type="caution">
    <text evidence="7">The sequence shown here is derived from an EMBL/GenBank/DDBJ whole genome shotgun (WGS) entry which is preliminary data.</text>
</comment>
<dbReference type="InterPro" id="IPR017981">
    <property type="entry name" value="GPCR_2-like_7TM"/>
</dbReference>
<dbReference type="Proteomes" id="UP001219568">
    <property type="component" value="Unassembled WGS sequence"/>
</dbReference>
<keyword evidence="3 5" id="KW-1133">Transmembrane helix</keyword>
<comment type="subcellular location">
    <subcellularLocation>
        <location evidence="1">Membrane</location>
        <topology evidence="1">Multi-pass membrane protein</topology>
    </subcellularLocation>
</comment>
<dbReference type="Gene3D" id="1.20.1070.10">
    <property type="entry name" value="Rhodopsin 7-helix transmembrane proteins"/>
    <property type="match status" value="1"/>
</dbReference>
<dbReference type="PROSITE" id="PS50261">
    <property type="entry name" value="G_PROTEIN_RECEP_F2_4"/>
    <property type="match status" value="1"/>
</dbReference>
<reference evidence="7" key="2">
    <citation type="submission" date="2023-01" db="EMBL/GenBank/DDBJ databases">
        <authorList>
            <person name="Petersen C."/>
        </authorList>
    </citation>
    <scope>NUCLEOTIDE SEQUENCE</scope>
    <source>
        <strain evidence="7">IBT 15450</strain>
    </source>
</reference>
<dbReference type="GO" id="GO:0007166">
    <property type="term" value="P:cell surface receptor signaling pathway"/>
    <property type="evidence" value="ECO:0007669"/>
    <property type="project" value="InterPro"/>
</dbReference>
<dbReference type="PANTHER" id="PTHR23112:SF0">
    <property type="entry name" value="TRANSMEMBRANE PROTEIN 116"/>
    <property type="match status" value="1"/>
</dbReference>
<evidence type="ECO:0000259" key="6">
    <source>
        <dbReference type="PROSITE" id="PS50261"/>
    </source>
</evidence>
<dbReference type="PANTHER" id="PTHR23112">
    <property type="entry name" value="G PROTEIN-COUPLED RECEPTOR 157-RELATED"/>
    <property type="match status" value="1"/>
</dbReference>
<evidence type="ECO:0000256" key="1">
    <source>
        <dbReference type="ARBA" id="ARBA00004141"/>
    </source>
</evidence>
<keyword evidence="2 5" id="KW-0812">Transmembrane</keyword>
<feature type="transmembrane region" description="Helical" evidence="5">
    <location>
        <begin position="170"/>
        <end position="193"/>
    </location>
</feature>
<feature type="transmembrane region" description="Helical" evidence="5">
    <location>
        <begin position="121"/>
        <end position="140"/>
    </location>
</feature>
<feature type="transmembrane region" description="Helical" evidence="5">
    <location>
        <begin position="306"/>
        <end position="329"/>
    </location>
</feature>
<dbReference type="AlphaFoldDB" id="A0AAD6N5T9"/>
<feature type="domain" description="G-protein coupled receptors family 2 profile 2" evidence="6">
    <location>
        <begin position="11"/>
        <end position="325"/>
    </location>
</feature>
<dbReference type="GO" id="GO:0005886">
    <property type="term" value="C:plasma membrane"/>
    <property type="evidence" value="ECO:0007669"/>
    <property type="project" value="TreeGrafter"/>
</dbReference>
<feature type="transmembrane region" description="Helical" evidence="5">
    <location>
        <begin position="266"/>
        <end position="286"/>
    </location>
</feature>